<dbReference type="EMBL" id="JAVRBK010000002">
    <property type="protein sequence ID" value="KAK5647769.1"/>
    <property type="molecule type" value="Genomic_DNA"/>
</dbReference>
<evidence type="ECO:0000256" key="1">
    <source>
        <dbReference type="SAM" id="MobiDB-lite"/>
    </source>
</evidence>
<gene>
    <name evidence="2" type="ORF">RI129_002661</name>
</gene>
<reference evidence="2 3" key="1">
    <citation type="journal article" date="2024" name="Insects">
        <title>An Improved Chromosome-Level Genome Assembly of the Firefly Pyrocoelia pectoralis.</title>
        <authorList>
            <person name="Fu X."/>
            <person name="Meyer-Rochow V.B."/>
            <person name="Ballantyne L."/>
            <person name="Zhu X."/>
        </authorList>
    </citation>
    <scope>NUCLEOTIDE SEQUENCE [LARGE SCALE GENOMIC DNA]</scope>
    <source>
        <strain evidence="2">XCY_ONT2</strain>
    </source>
</reference>
<feature type="region of interest" description="Disordered" evidence="1">
    <location>
        <begin position="46"/>
        <end position="86"/>
    </location>
</feature>
<proteinExistence type="predicted"/>
<evidence type="ECO:0000313" key="2">
    <source>
        <dbReference type="EMBL" id="KAK5647769.1"/>
    </source>
</evidence>
<evidence type="ECO:0000313" key="3">
    <source>
        <dbReference type="Proteomes" id="UP001329430"/>
    </source>
</evidence>
<name>A0AAN7VJG0_9COLE</name>
<accession>A0AAN7VJG0</accession>
<dbReference type="AlphaFoldDB" id="A0AAN7VJG0"/>
<feature type="region of interest" description="Disordered" evidence="1">
    <location>
        <begin position="240"/>
        <end position="262"/>
    </location>
</feature>
<dbReference type="Proteomes" id="UP001329430">
    <property type="component" value="Chromosome 2"/>
</dbReference>
<feature type="region of interest" description="Disordered" evidence="1">
    <location>
        <begin position="1"/>
        <end position="32"/>
    </location>
</feature>
<feature type="compositionally biased region" description="Polar residues" evidence="1">
    <location>
        <begin position="23"/>
        <end position="32"/>
    </location>
</feature>
<feature type="non-terminal residue" evidence="2">
    <location>
        <position position="1"/>
    </location>
</feature>
<feature type="compositionally biased region" description="Low complexity" evidence="1">
    <location>
        <begin position="253"/>
        <end position="262"/>
    </location>
</feature>
<protein>
    <submittedName>
        <fullName evidence="2">Uncharacterized protein</fullName>
    </submittedName>
</protein>
<keyword evidence="3" id="KW-1185">Reference proteome</keyword>
<sequence length="262" mass="29964">KRIVQPFDNFSATFGTEKENTNESEVSTSTLEQELSNVRQVDLDDLKEPSLYEDSGDEFIPASDSESGESAGVEENFKPKRSRWRKSNENQWKKNILKKDYNLSFFKPKKDQCLICERHKDGRVSEQDYTAHLRRRDEANSAKNSDKLRASNDKAFVSATFDLECVLQIPSSEVNSKWGRGRPSKMPKHLDILYTGMLGITQKKKKSLLTMCKPDGAIPVEYQQWYKSLPVVKKRGELAPEPHWSSYSEDEVNSSNSENGDL</sequence>
<organism evidence="2 3">
    <name type="scientific">Pyrocoelia pectoralis</name>
    <dbReference type="NCBI Taxonomy" id="417401"/>
    <lineage>
        <taxon>Eukaryota</taxon>
        <taxon>Metazoa</taxon>
        <taxon>Ecdysozoa</taxon>
        <taxon>Arthropoda</taxon>
        <taxon>Hexapoda</taxon>
        <taxon>Insecta</taxon>
        <taxon>Pterygota</taxon>
        <taxon>Neoptera</taxon>
        <taxon>Endopterygota</taxon>
        <taxon>Coleoptera</taxon>
        <taxon>Polyphaga</taxon>
        <taxon>Elateriformia</taxon>
        <taxon>Elateroidea</taxon>
        <taxon>Lampyridae</taxon>
        <taxon>Lampyrinae</taxon>
        <taxon>Pyrocoelia</taxon>
    </lineage>
</organism>
<comment type="caution">
    <text evidence="2">The sequence shown here is derived from an EMBL/GenBank/DDBJ whole genome shotgun (WGS) entry which is preliminary data.</text>
</comment>